<name>A0A9W7G2W1_9STRA</name>
<organism evidence="1 2">
    <name type="scientific">Triparma retinervis</name>
    <dbReference type="NCBI Taxonomy" id="2557542"/>
    <lineage>
        <taxon>Eukaryota</taxon>
        <taxon>Sar</taxon>
        <taxon>Stramenopiles</taxon>
        <taxon>Ochrophyta</taxon>
        <taxon>Bolidophyceae</taxon>
        <taxon>Parmales</taxon>
        <taxon>Triparmaceae</taxon>
        <taxon>Triparma</taxon>
    </lineage>
</organism>
<protein>
    <submittedName>
        <fullName evidence="1">Uncharacterized protein</fullName>
    </submittedName>
</protein>
<comment type="caution">
    <text evidence="1">The sequence shown here is derived from an EMBL/GenBank/DDBJ whole genome shotgun (WGS) entry which is preliminary data.</text>
</comment>
<evidence type="ECO:0000313" key="2">
    <source>
        <dbReference type="Proteomes" id="UP001165082"/>
    </source>
</evidence>
<proteinExistence type="predicted"/>
<dbReference type="EMBL" id="BRXZ01007668">
    <property type="protein sequence ID" value="GMI31389.1"/>
    <property type="molecule type" value="Genomic_DNA"/>
</dbReference>
<accession>A0A9W7G2W1</accession>
<dbReference type="Proteomes" id="UP001165082">
    <property type="component" value="Unassembled WGS sequence"/>
</dbReference>
<evidence type="ECO:0000313" key="1">
    <source>
        <dbReference type="EMBL" id="GMI31389.1"/>
    </source>
</evidence>
<sequence length="71" mass="7999">MVRRREVVLCQVNNVLEVERVEGMVKASEGGAEEVRRIVEGKGREWMEVMERARVGEGEVKVGEGGEIMLK</sequence>
<reference evidence="1" key="1">
    <citation type="submission" date="2022-07" db="EMBL/GenBank/DDBJ databases">
        <title>Genome analysis of Parmales, a sister group of diatoms, reveals the evolutionary specialization of diatoms from phago-mixotrophs to photoautotrophs.</title>
        <authorList>
            <person name="Ban H."/>
            <person name="Sato S."/>
            <person name="Yoshikawa S."/>
            <person name="Kazumasa Y."/>
            <person name="Nakamura Y."/>
            <person name="Ichinomiya M."/>
            <person name="Saitoh K."/>
            <person name="Sato N."/>
            <person name="Blanc-Mathieu R."/>
            <person name="Endo H."/>
            <person name="Kuwata A."/>
            <person name="Ogata H."/>
        </authorList>
    </citation>
    <scope>NUCLEOTIDE SEQUENCE</scope>
</reference>
<keyword evidence="2" id="KW-1185">Reference proteome</keyword>
<dbReference type="OrthoDB" id="437922at2759"/>
<dbReference type="AlphaFoldDB" id="A0A9W7G2W1"/>
<gene>
    <name evidence="1" type="ORF">TrRE_jg9161</name>
</gene>